<evidence type="ECO:0000256" key="5">
    <source>
        <dbReference type="ARBA" id="ARBA00022889"/>
    </source>
</evidence>
<reference evidence="11" key="1">
    <citation type="submission" date="2020-04" db="EMBL/GenBank/DDBJ databases">
        <authorList>
            <person name="Neveu A P."/>
        </authorList>
    </citation>
    <scope>NUCLEOTIDE SEQUENCE</scope>
    <source>
        <tissue evidence="11">Whole embryo</tissue>
    </source>
</reference>
<feature type="compositionally biased region" description="Low complexity" evidence="10">
    <location>
        <begin position="513"/>
        <end position="538"/>
    </location>
</feature>
<dbReference type="EMBL" id="LR790762">
    <property type="protein sequence ID" value="CAB3266624.1"/>
    <property type="molecule type" value="mRNA"/>
</dbReference>
<dbReference type="InterPro" id="IPR021622">
    <property type="entry name" value="Afadin/alpha-actinin-bd"/>
</dbReference>
<evidence type="ECO:0000313" key="11">
    <source>
        <dbReference type="EMBL" id="CAB3266624.1"/>
    </source>
</evidence>
<keyword evidence="4" id="KW-0963">Cytoplasm</keyword>
<organism evidence="11">
    <name type="scientific">Phallusia mammillata</name>
    <dbReference type="NCBI Taxonomy" id="59560"/>
    <lineage>
        <taxon>Eukaryota</taxon>
        <taxon>Metazoa</taxon>
        <taxon>Chordata</taxon>
        <taxon>Tunicata</taxon>
        <taxon>Ascidiacea</taxon>
        <taxon>Phlebobranchia</taxon>
        <taxon>Ascidiidae</taxon>
        <taxon>Phallusia</taxon>
    </lineage>
</organism>
<dbReference type="GO" id="GO:0035735">
    <property type="term" value="P:intraciliary transport involved in cilium assembly"/>
    <property type="evidence" value="ECO:0007669"/>
    <property type="project" value="TreeGrafter"/>
</dbReference>
<dbReference type="GO" id="GO:0007155">
    <property type="term" value="P:cell adhesion"/>
    <property type="evidence" value="ECO:0007669"/>
    <property type="project" value="UniProtKB-KW"/>
</dbReference>
<gene>
    <name evidence="11" type="primary">Ssx2ip-002</name>
</gene>
<sequence length="611" mass="71081">MERGSNQQERTLPNGVATFTHFCNDENFHECVNYLDQELSIYGHPSIATDCGLNQVALINVTHNVLLSYKKSLESHSDTADMQRNAESEMTRLQHLLTLAKEDLANKERELKSKSIEESHLNQRMESLRKKLKADQEKCRRLSAELVSRDTQFKHEKKKKMQEIEKMQTKLHQLLQDKRQDRMLGIEILNSLQRADGRRGRWSTDKTRKNNEQDMYRLIIMNYEDSQKQLLKENNDMRQYLKQMQDELVTALNERINHTSPNSSKVVVAEENEEITDMCPEKQDSSDLSEGMFDMPYDMVKEDIERSLNSKWRALRKEIHRERKTSTEQEIQSDKLIEYQRVIKEQQQLIDYFTASQGGNKETHMMKDSYFLEEKADLEKQKSQFRQQRLAFEKERKYYTDALLQLGQDRQNFEEEKRVWLQKDFMQITPLRGHRQTGKKRASSSGSRSSMRSKGLSASWSGITAKDFMDTSDQESSDNESSSFAPVFTPNSKLDKIYMTQTINRSPSPESHPLTTSRPNSRRSTSPSSPKCSSRASSLHPPTPSTSDLYRVLGIRFQDKENQEQSPSRIQDAKLRTSKRQADDSVAPTGDRKRSGRFVKVDDIKVTLFPN</sequence>
<feature type="compositionally biased region" description="Low complexity" evidence="10">
    <location>
        <begin position="443"/>
        <end position="458"/>
    </location>
</feature>
<feature type="region of interest" description="Disordered" evidence="10">
    <location>
        <begin position="430"/>
        <end position="458"/>
    </location>
</feature>
<dbReference type="GO" id="GO:0034451">
    <property type="term" value="C:centriolar satellite"/>
    <property type="evidence" value="ECO:0007669"/>
    <property type="project" value="UniProtKB-SubCell"/>
</dbReference>
<dbReference type="GO" id="GO:0070161">
    <property type="term" value="C:anchoring junction"/>
    <property type="evidence" value="ECO:0007669"/>
    <property type="project" value="UniProtKB-SubCell"/>
</dbReference>
<evidence type="ECO:0000256" key="7">
    <source>
        <dbReference type="ARBA" id="ARBA00023054"/>
    </source>
</evidence>
<feature type="coiled-coil region" evidence="9">
    <location>
        <begin position="90"/>
        <end position="177"/>
    </location>
</feature>
<keyword evidence="5" id="KW-0130">Cell adhesion</keyword>
<evidence type="ECO:0000256" key="2">
    <source>
        <dbReference type="ARBA" id="ARBA00004607"/>
    </source>
</evidence>
<comment type="subcellular location">
    <subcellularLocation>
        <location evidence="1">Cell junction</location>
    </subcellularLocation>
    <subcellularLocation>
        <location evidence="2">Cytoplasm</location>
        <location evidence="2">Cytoskeleton</location>
        <location evidence="2">Microtubule organizing center</location>
        <location evidence="2">Centrosome</location>
        <location evidence="2">Centriolar satellite</location>
    </subcellularLocation>
</comment>
<evidence type="ECO:0000256" key="10">
    <source>
        <dbReference type="SAM" id="MobiDB-lite"/>
    </source>
</evidence>
<keyword evidence="7 9" id="KW-0175">Coiled coil</keyword>
<dbReference type="InterPro" id="IPR052300">
    <property type="entry name" value="Adhesion_Centrosome_assoc"/>
</dbReference>
<evidence type="ECO:0000256" key="6">
    <source>
        <dbReference type="ARBA" id="ARBA00022949"/>
    </source>
</evidence>
<feature type="compositionally biased region" description="Basic residues" evidence="10">
    <location>
        <begin position="432"/>
        <end position="442"/>
    </location>
</feature>
<dbReference type="PANTHER" id="PTHR46507">
    <property type="entry name" value="AFADIN- AND ALPHA-ACTININ-BINDING PROTEIN"/>
    <property type="match status" value="1"/>
</dbReference>
<dbReference type="PANTHER" id="PTHR46507:SF4">
    <property type="entry name" value="SSX FAMILY MEMBER 2 INTERACTING PROTEIN"/>
    <property type="match status" value="1"/>
</dbReference>
<feature type="compositionally biased region" description="Basic and acidic residues" evidence="10">
    <location>
        <begin position="571"/>
        <end position="583"/>
    </location>
</feature>
<dbReference type="Pfam" id="PF11559">
    <property type="entry name" value="ADIP"/>
    <property type="match status" value="1"/>
</dbReference>
<evidence type="ECO:0000256" key="4">
    <source>
        <dbReference type="ARBA" id="ARBA00022490"/>
    </source>
</evidence>
<evidence type="ECO:0000256" key="8">
    <source>
        <dbReference type="ARBA" id="ARBA00023212"/>
    </source>
</evidence>
<keyword evidence="8" id="KW-0206">Cytoskeleton</keyword>
<feature type="region of interest" description="Disordered" evidence="10">
    <location>
        <begin position="470"/>
        <end position="489"/>
    </location>
</feature>
<dbReference type="AlphaFoldDB" id="A0A6F9DT64"/>
<feature type="region of interest" description="Disordered" evidence="10">
    <location>
        <begin position="502"/>
        <end position="595"/>
    </location>
</feature>
<evidence type="ECO:0000256" key="3">
    <source>
        <dbReference type="ARBA" id="ARBA00009291"/>
    </source>
</evidence>
<accession>A0A6F9DT64</accession>
<evidence type="ECO:0000256" key="9">
    <source>
        <dbReference type="SAM" id="Coils"/>
    </source>
</evidence>
<evidence type="ECO:0000256" key="1">
    <source>
        <dbReference type="ARBA" id="ARBA00004282"/>
    </source>
</evidence>
<feature type="coiled-coil region" evidence="9">
    <location>
        <begin position="223"/>
        <end position="254"/>
    </location>
</feature>
<proteinExistence type="evidence at transcript level"/>
<dbReference type="GO" id="GO:0036064">
    <property type="term" value="C:ciliary basal body"/>
    <property type="evidence" value="ECO:0007669"/>
    <property type="project" value="TreeGrafter"/>
</dbReference>
<comment type="similarity">
    <text evidence="3">Belongs to the ADIP family.</text>
</comment>
<protein>
    <submittedName>
        <fullName evidence="11">Afadin- and alpha-actinin-binding protein B</fullName>
    </submittedName>
</protein>
<name>A0A6F9DT64_9ASCI</name>
<keyword evidence="6" id="KW-0965">Cell junction</keyword>